<evidence type="ECO:0000256" key="1">
    <source>
        <dbReference type="SAM" id="MobiDB-lite"/>
    </source>
</evidence>
<feature type="compositionally biased region" description="Polar residues" evidence="1">
    <location>
        <begin position="99"/>
        <end position="108"/>
    </location>
</feature>
<dbReference type="InParanoid" id="W4JX40"/>
<reference evidence="2 3" key="1">
    <citation type="journal article" date="2012" name="New Phytol.">
        <title>Insight into trade-off between wood decay and parasitism from the genome of a fungal forest pathogen.</title>
        <authorList>
            <person name="Olson A."/>
            <person name="Aerts A."/>
            <person name="Asiegbu F."/>
            <person name="Belbahri L."/>
            <person name="Bouzid O."/>
            <person name="Broberg A."/>
            <person name="Canback B."/>
            <person name="Coutinho P.M."/>
            <person name="Cullen D."/>
            <person name="Dalman K."/>
            <person name="Deflorio G."/>
            <person name="van Diepen L.T."/>
            <person name="Dunand C."/>
            <person name="Duplessis S."/>
            <person name="Durling M."/>
            <person name="Gonthier P."/>
            <person name="Grimwood J."/>
            <person name="Fossdal C.G."/>
            <person name="Hansson D."/>
            <person name="Henrissat B."/>
            <person name="Hietala A."/>
            <person name="Himmelstrand K."/>
            <person name="Hoffmeister D."/>
            <person name="Hogberg N."/>
            <person name="James T.Y."/>
            <person name="Karlsson M."/>
            <person name="Kohler A."/>
            <person name="Kues U."/>
            <person name="Lee Y.H."/>
            <person name="Lin Y.C."/>
            <person name="Lind M."/>
            <person name="Lindquist E."/>
            <person name="Lombard V."/>
            <person name="Lucas S."/>
            <person name="Lunden K."/>
            <person name="Morin E."/>
            <person name="Murat C."/>
            <person name="Park J."/>
            <person name="Raffaello T."/>
            <person name="Rouze P."/>
            <person name="Salamov A."/>
            <person name="Schmutz J."/>
            <person name="Solheim H."/>
            <person name="Stahlberg J."/>
            <person name="Velez H."/>
            <person name="de Vries R.P."/>
            <person name="Wiebenga A."/>
            <person name="Woodward S."/>
            <person name="Yakovlev I."/>
            <person name="Garbelotto M."/>
            <person name="Martin F."/>
            <person name="Grigoriev I.V."/>
            <person name="Stenlid J."/>
        </authorList>
    </citation>
    <scope>NUCLEOTIDE SEQUENCE [LARGE SCALE GENOMIC DNA]</scope>
    <source>
        <strain evidence="2 3">TC 32-1</strain>
    </source>
</reference>
<sequence length="337" mass="35632">MGGRGKVFVRRKTGKRLEWADKGEEGREGEGDLYTHSGMRNGAPEASSSPFGCPSPSTASSLAIRSPTCAQRMRIAPPSAGTQTWPSSRADASDMGAPSATQRQQQRHWQPISWIRSSAKVCSTDRSSSRLGSLALQLPVQSIRDVTRTFGSPSASPFLSTATWVHPHARIAMPDSPSSTPSSRCPLRNVSRSGAGFPRTTLTHASPAIYIASSTHPCPRPLPPTTPAAAHCTQSSPGPGRAQHNTTHLMLSLSSPLGFSFAYSPVTPCPPEFGRSQQLATASSRSHQLCGAGALQLILLRSGPAMLPSAAQVHRHGLSNKLGSTLLERVIFGKAGC</sequence>
<accession>W4JX40</accession>
<name>W4JX40_HETIT</name>
<dbReference type="HOGENOM" id="CLU_824010_0_0_1"/>
<dbReference type="GeneID" id="20666264"/>
<gene>
    <name evidence="2" type="ORF">HETIRDRAFT_107643</name>
</gene>
<dbReference type="AlphaFoldDB" id="W4JX40"/>
<dbReference type="EMBL" id="KI925462">
    <property type="protein sequence ID" value="ETW78024.1"/>
    <property type="molecule type" value="Genomic_DNA"/>
</dbReference>
<feature type="compositionally biased region" description="Basic and acidic residues" evidence="1">
    <location>
        <begin position="15"/>
        <end position="30"/>
    </location>
</feature>
<dbReference type="Proteomes" id="UP000030671">
    <property type="component" value="Unassembled WGS sequence"/>
</dbReference>
<feature type="region of interest" description="Disordered" evidence="1">
    <location>
        <begin position="1"/>
        <end position="62"/>
    </location>
</feature>
<organism evidence="2 3">
    <name type="scientific">Heterobasidion irregulare (strain TC 32-1)</name>
    <dbReference type="NCBI Taxonomy" id="747525"/>
    <lineage>
        <taxon>Eukaryota</taxon>
        <taxon>Fungi</taxon>
        <taxon>Dikarya</taxon>
        <taxon>Basidiomycota</taxon>
        <taxon>Agaricomycotina</taxon>
        <taxon>Agaricomycetes</taxon>
        <taxon>Russulales</taxon>
        <taxon>Bondarzewiaceae</taxon>
        <taxon>Heterobasidion</taxon>
        <taxon>Heterobasidion annosum species complex</taxon>
    </lineage>
</organism>
<feature type="compositionally biased region" description="Polar residues" evidence="1">
    <location>
        <begin position="46"/>
        <end position="62"/>
    </location>
</feature>
<dbReference type="RefSeq" id="XP_009550029.1">
    <property type="nucleotide sequence ID" value="XM_009551734.1"/>
</dbReference>
<feature type="region of interest" description="Disordered" evidence="1">
    <location>
        <begin position="77"/>
        <end position="109"/>
    </location>
</feature>
<evidence type="ECO:0000313" key="2">
    <source>
        <dbReference type="EMBL" id="ETW78024.1"/>
    </source>
</evidence>
<evidence type="ECO:0000313" key="3">
    <source>
        <dbReference type="Proteomes" id="UP000030671"/>
    </source>
</evidence>
<dbReference type="KEGG" id="hir:HETIRDRAFT_107643"/>
<keyword evidence="3" id="KW-1185">Reference proteome</keyword>
<protein>
    <submittedName>
        <fullName evidence="2">Uncharacterized protein</fullName>
    </submittedName>
</protein>
<proteinExistence type="predicted"/>